<dbReference type="NCBIfam" id="TIGR01076">
    <property type="entry name" value="sortase_fam"/>
    <property type="match status" value="1"/>
</dbReference>
<dbReference type="EMBL" id="LCCN01000009">
    <property type="protein sequence ID" value="KKS32181.1"/>
    <property type="molecule type" value="Genomic_DNA"/>
</dbReference>
<evidence type="ECO:0000313" key="2">
    <source>
        <dbReference type="EMBL" id="KKS32181.1"/>
    </source>
</evidence>
<dbReference type="SUPFAM" id="SSF63817">
    <property type="entry name" value="Sortase"/>
    <property type="match status" value="1"/>
</dbReference>
<evidence type="ECO:0000256" key="1">
    <source>
        <dbReference type="ARBA" id="ARBA00022801"/>
    </source>
</evidence>
<dbReference type="STRING" id="1618356.UU93_C0009G0019"/>
<dbReference type="AlphaFoldDB" id="A0A0G1ADI5"/>
<sequence length="216" mass="23661">MKRLLSRLMVVSGLILLGTVLIPITFSGISYGLKPKLLDPTEVSQNPIFIASSVLGTSVDYTQASNWFSGTTTSTKISSKIGYYTLSIPAVKMQNISVQIDGQDLKKNAIQFPNTAPPGTFGNTVIFGHSTLAALYKPGDPISLFVPLLKVKKGDEITINYDGVVYRYVVRDTATVAPTKIEVLAQQFDKHELTLITCTPLGTYWKRFVVRAELVN</sequence>
<accession>A0A0G1ADI5</accession>
<keyword evidence="1" id="KW-0378">Hydrolase</keyword>
<reference evidence="2 3" key="1">
    <citation type="journal article" date="2015" name="Nature">
        <title>rRNA introns, odd ribosomes, and small enigmatic genomes across a large radiation of phyla.</title>
        <authorList>
            <person name="Brown C.T."/>
            <person name="Hug L.A."/>
            <person name="Thomas B.C."/>
            <person name="Sharon I."/>
            <person name="Castelle C.J."/>
            <person name="Singh A."/>
            <person name="Wilkins M.J."/>
            <person name="Williams K.H."/>
            <person name="Banfield J.F."/>
        </authorList>
    </citation>
    <scope>NUCLEOTIDE SEQUENCE [LARGE SCALE GENOMIC DNA]</scope>
</reference>
<dbReference type="GO" id="GO:0016787">
    <property type="term" value="F:hydrolase activity"/>
    <property type="evidence" value="ECO:0007669"/>
    <property type="project" value="UniProtKB-KW"/>
</dbReference>
<dbReference type="InterPro" id="IPR005754">
    <property type="entry name" value="Sortase"/>
</dbReference>
<dbReference type="InterPro" id="IPR023365">
    <property type="entry name" value="Sortase_dom-sf"/>
</dbReference>
<dbReference type="Pfam" id="PF04203">
    <property type="entry name" value="Sortase"/>
    <property type="match status" value="1"/>
</dbReference>
<protein>
    <submittedName>
        <fullName evidence="2">Sortase family protein</fullName>
    </submittedName>
</protein>
<gene>
    <name evidence="2" type="ORF">UU93_C0009G0019</name>
</gene>
<dbReference type="Gene3D" id="2.40.260.10">
    <property type="entry name" value="Sortase"/>
    <property type="match status" value="1"/>
</dbReference>
<evidence type="ECO:0000313" key="3">
    <source>
        <dbReference type="Proteomes" id="UP000034160"/>
    </source>
</evidence>
<name>A0A0G1ADI5_9BACT</name>
<dbReference type="Proteomes" id="UP000034160">
    <property type="component" value="Unassembled WGS sequence"/>
</dbReference>
<proteinExistence type="predicted"/>
<comment type="caution">
    <text evidence="2">The sequence shown here is derived from an EMBL/GenBank/DDBJ whole genome shotgun (WGS) entry which is preliminary data.</text>
</comment>
<organism evidence="2 3">
    <name type="scientific">Candidatus Amesbacteria bacterium GW2011_GWA2_42_12</name>
    <dbReference type="NCBI Taxonomy" id="1618356"/>
    <lineage>
        <taxon>Bacteria</taxon>
        <taxon>Candidatus Amesiibacteriota</taxon>
    </lineage>
</organism>